<dbReference type="AlphaFoldDB" id="A0A645HV73"/>
<accession>A0A645HV73</accession>
<protein>
    <submittedName>
        <fullName evidence="1">Uncharacterized protein</fullName>
    </submittedName>
</protein>
<organism evidence="1">
    <name type="scientific">bioreactor metagenome</name>
    <dbReference type="NCBI Taxonomy" id="1076179"/>
    <lineage>
        <taxon>unclassified sequences</taxon>
        <taxon>metagenomes</taxon>
        <taxon>ecological metagenomes</taxon>
    </lineage>
</organism>
<comment type="caution">
    <text evidence="1">The sequence shown here is derived from an EMBL/GenBank/DDBJ whole genome shotgun (WGS) entry which is preliminary data.</text>
</comment>
<gene>
    <name evidence="1" type="ORF">SDC9_190513</name>
</gene>
<evidence type="ECO:0000313" key="1">
    <source>
        <dbReference type="EMBL" id="MPN42955.1"/>
    </source>
</evidence>
<proteinExistence type="predicted"/>
<dbReference type="EMBL" id="VSSQ01101032">
    <property type="protein sequence ID" value="MPN42955.1"/>
    <property type="molecule type" value="Genomic_DNA"/>
</dbReference>
<reference evidence="1" key="1">
    <citation type="submission" date="2019-08" db="EMBL/GenBank/DDBJ databases">
        <authorList>
            <person name="Kucharzyk K."/>
            <person name="Murdoch R.W."/>
            <person name="Higgins S."/>
            <person name="Loffler F."/>
        </authorList>
    </citation>
    <scope>NUCLEOTIDE SEQUENCE</scope>
</reference>
<name>A0A645HV73_9ZZZZ</name>
<sequence length="120" mass="13173">MEVEGQKEEVPATLYEGEGYSIYIPDEGWTKTAGKLPKGAADQWVSDFNPEVTLTVCPDEAAGTWVEGQQKAVVYEQKSEDGEVVFRTWTVYMAYPPEAAEGFGARLPVMAESFAFTPAP</sequence>